<gene>
    <name evidence="2" type="ORF">MEUPH1_LOCUS12554</name>
</gene>
<protein>
    <submittedName>
        <fullName evidence="2">Uncharacterized protein</fullName>
    </submittedName>
</protein>
<keyword evidence="1" id="KW-0812">Transmembrane</keyword>
<reference evidence="2 3" key="1">
    <citation type="submission" date="2023-01" db="EMBL/GenBank/DDBJ databases">
        <authorList>
            <person name="Whitehead M."/>
        </authorList>
    </citation>
    <scope>NUCLEOTIDE SEQUENCE [LARGE SCALE GENOMIC DNA]</scope>
</reference>
<organism evidence="2 3">
    <name type="scientific">Macrosiphum euphorbiae</name>
    <name type="common">potato aphid</name>
    <dbReference type="NCBI Taxonomy" id="13131"/>
    <lineage>
        <taxon>Eukaryota</taxon>
        <taxon>Metazoa</taxon>
        <taxon>Ecdysozoa</taxon>
        <taxon>Arthropoda</taxon>
        <taxon>Hexapoda</taxon>
        <taxon>Insecta</taxon>
        <taxon>Pterygota</taxon>
        <taxon>Neoptera</taxon>
        <taxon>Paraneoptera</taxon>
        <taxon>Hemiptera</taxon>
        <taxon>Sternorrhyncha</taxon>
        <taxon>Aphidomorpha</taxon>
        <taxon>Aphidoidea</taxon>
        <taxon>Aphididae</taxon>
        <taxon>Macrosiphini</taxon>
        <taxon>Macrosiphum</taxon>
    </lineage>
</organism>
<evidence type="ECO:0000313" key="2">
    <source>
        <dbReference type="EMBL" id="CAI6356866.1"/>
    </source>
</evidence>
<proteinExistence type="predicted"/>
<evidence type="ECO:0000313" key="3">
    <source>
        <dbReference type="Proteomes" id="UP001160148"/>
    </source>
</evidence>
<evidence type="ECO:0000256" key="1">
    <source>
        <dbReference type="SAM" id="Phobius"/>
    </source>
</evidence>
<comment type="caution">
    <text evidence="2">The sequence shown here is derived from an EMBL/GenBank/DDBJ whole genome shotgun (WGS) entry which is preliminary data.</text>
</comment>
<keyword evidence="3" id="KW-1185">Reference proteome</keyword>
<keyword evidence="1" id="KW-0472">Membrane</keyword>
<name>A0AAV0WM09_9HEMI</name>
<dbReference type="Proteomes" id="UP001160148">
    <property type="component" value="Unassembled WGS sequence"/>
</dbReference>
<sequence>MECKKVIRGIIVFIIVIVCAGIKLGIKIAILEHKMKKSEERAMQDTSHFTYQPFLQADNEKELEESKRNIDDMMKRFFRNNFGSFQHETSYTDSGIVSDDVVSDDADQMDE</sequence>
<feature type="transmembrane region" description="Helical" evidence="1">
    <location>
        <begin position="6"/>
        <end position="26"/>
    </location>
</feature>
<keyword evidence="1" id="KW-1133">Transmembrane helix</keyword>
<dbReference type="EMBL" id="CARXXK010000002">
    <property type="protein sequence ID" value="CAI6356866.1"/>
    <property type="molecule type" value="Genomic_DNA"/>
</dbReference>
<dbReference type="AlphaFoldDB" id="A0AAV0WM09"/>
<accession>A0AAV0WM09</accession>